<keyword evidence="11" id="KW-0175">Coiled coil</keyword>
<evidence type="ECO:0000256" key="10">
    <source>
        <dbReference type="RuleBase" id="RU003756"/>
    </source>
</evidence>
<dbReference type="STRING" id="1319815.HMPREF0202_01426"/>
<comment type="function">
    <text evidence="8 9">This protein is involved in the repair of mismatches in DNA. It is possible that it carries out the mismatch recognition step. This protein has a weak ATPase activity.</text>
</comment>
<dbReference type="Gene3D" id="3.40.50.300">
    <property type="entry name" value="P-loop containing nucleotide triphosphate hydrolases"/>
    <property type="match status" value="1"/>
</dbReference>
<dbReference type="PATRIC" id="fig|1319815.3.peg.1372"/>
<evidence type="ECO:0000259" key="12">
    <source>
        <dbReference type="PROSITE" id="PS00486"/>
    </source>
</evidence>
<dbReference type="FunFam" id="3.40.50.300:FF:000870">
    <property type="entry name" value="MutS protein homolog 4"/>
    <property type="match status" value="1"/>
</dbReference>
<protein>
    <recommendedName>
        <fullName evidence="2 9">DNA mismatch repair protein MutS</fullName>
    </recommendedName>
</protein>
<dbReference type="GO" id="GO:0005829">
    <property type="term" value="C:cytosol"/>
    <property type="evidence" value="ECO:0007669"/>
    <property type="project" value="TreeGrafter"/>
</dbReference>
<evidence type="ECO:0000256" key="6">
    <source>
        <dbReference type="ARBA" id="ARBA00023125"/>
    </source>
</evidence>
<dbReference type="SUPFAM" id="SSF48334">
    <property type="entry name" value="DNA repair protein MutS, domain III"/>
    <property type="match status" value="1"/>
</dbReference>
<keyword evidence="3 9" id="KW-0547">Nucleotide-binding</keyword>
<dbReference type="FunFam" id="1.10.1420.10:FF:000007">
    <property type="entry name" value="DNA mismatch repair protein MutS"/>
    <property type="match status" value="1"/>
</dbReference>
<dbReference type="Pfam" id="PF00488">
    <property type="entry name" value="MutS_V"/>
    <property type="match status" value="1"/>
</dbReference>
<dbReference type="HOGENOM" id="CLU_002472_4_0_0"/>
<dbReference type="CDD" id="cd03284">
    <property type="entry name" value="ABC_MutS1"/>
    <property type="match status" value="1"/>
</dbReference>
<dbReference type="InterPro" id="IPR036187">
    <property type="entry name" value="DNA_mismatch_repair_MutS_sf"/>
</dbReference>
<dbReference type="PIRSF" id="PIRSF037677">
    <property type="entry name" value="DNA_mis_repair_Msh6"/>
    <property type="match status" value="1"/>
</dbReference>
<dbReference type="InterPro" id="IPR045076">
    <property type="entry name" value="MutS"/>
</dbReference>
<dbReference type="InterPro" id="IPR036678">
    <property type="entry name" value="MutS_con_dom_sf"/>
</dbReference>
<proteinExistence type="inferred from homology"/>
<keyword evidence="5 9" id="KW-0067">ATP-binding</keyword>
<dbReference type="PANTHER" id="PTHR11361:SF34">
    <property type="entry name" value="DNA MISMATCH REPAIR PROTEIN MSH1, MITOCHONDRIAL"/>
    <property type="match status" value="1"/>
</dbReference>
<dbReference type="PANTHER" id="PTHR11361">
    <property type="entry name" value="DNA MISMATCH REPAIR PROTEIN MUTS FAMILY MEMBER"/>
    <property type="match status" value="1"/>
</dbReference>
<evidence type="ECO:0000313" key="14">
    <source>
        <dbReference type="Proteomes" id="UP000017081"/>
    </source>
</evidence>
<feature type="coiled-coil region" evidence="11">
    <location>
        <begin position="780"/>
        <end position="848"/>
    </location>
</feature>
<dbReference type="FunFam" id="3.40.1170.10:FF:000001">
    <property type="entry name" value="DNA mismatch repair protein MutS"/>
    <property type="match status" value="1"/>
</dbReference>
<dbReference type="GO" id="GO:0006298">
    <property type="term" value="P:mismatch repair"/>
    <property type="evidence" value="ECO:0007669"/>
    <property type="project" value="UniProtKB-UniRule"/>
</dbReference>
<dbReference type="Gene3D" id="3.30.420.110">
    <property type="entry name" value="MutS, connector domain"/>
    <property type="match status" value="1"/>
</dbReference>
<organism evidence="13 14">
    <name type="scientific">Cetobacterium somerae ATCC BAA-474</name>
    <dbReference type="NCBI Taxonomy" id="1319815"/>
    <lineage>
        <taxon>Bacteria</taxon>
        <taxon>Fusobacteriati</taxon>
        <taxon>Fusobacteriota</taxon>
        <taxon>Fusobacteriia</taxon>
        <taxon>Fusobacteriales</taxon>
        <taxon>Fusobacteriaceae</taxon>
        <taxon>Cetobacterium</taxon>
    </lineage>
</organism>
<dbReference type="InterPro" id="IPR007861">
    <property type="entry name" value="DNA_mismatch_repair_MutS_clamp"/>
</dbReference>
<evidence type="ECO:0000256" key="2">
    <source>
        <dbReference type="ARBA" id="ARBA00021982"/>
    </source>
</evidence>
<dbReference type="InterPro" id="IPR016151">
    <property type="entry name" value="DNA_mismatch_repair_MutS_N"/>
</dbReference>
<dbReference type="GO" id="GO:0003684">
    <property type="term" value="F:damaged DNA binding"/>
    <property type="evidence" value="ECO:0007669"/>
    <property type="project" value="UniProtKB-UniRule"/>
</dbReference>
<accession>U7VCV0</accession>
<dbReference type="NCBIfam" id="TIGR01070">
    <property type="entry name" value="mutS1"/>
    <property type="match status" value="1"/>
</dbReference>
<keyword evidence="6 9" id="KW-0238">DNA-binding</keyword>
<comment type="similarity">
    <text evidence="1 9 10">Belongs to the DNA mismatch repair MutS family.</text>
</comment>
<keyword evidence="4 9" id="KW-0227">DNA damage</keyword>
<dbReference type="NCBIfam" id="NF003810">
    <property type="entry name" value="PRK05399.1"/>
    <property type="match status" value="1"/>
</dbReference>
<evidence type="ECO:0000256" key="9">
    <source>
        <dbReference type="HAMAP-Rule" id="MF_00096"/>
    </source>
</evidence>
<dbReference type="AlphaFoldDB" id="U7VCV0"/>
<dbReference type="Pfam" id="PF05190">
    <property type="entry name" value="MutS_IV"/>
    <property type="match status" value="1"/>
</dbReference>
<dbReference type="Proteomes" id="UP000017081">
    <property type="component" value="Unassembled WGS sequence"/>
</dbReference>
<dbReference type="Gene3D" id="1.10.1420.10">
    <property type="match status" value="2"/>
</dbReference>
<comment type="caution">
    <text evidence="13">The sequence shown here is derived from an EMBL/GenBank/DDBJ whole genome shotgun (WGS) entry which is preliminary data.</text>
</comment>
<dbReference type="Pfam" id="PF05192">
    <property type="entry name" value="MutS_III"/>
    <property type="match status" value="1"/>
</dbReference>
<keyword evidence="7 9" id="KW-0234">DNA repair</keyword>
<gene>
    <name evidence="9" type="primary">mutS</name>
    <name evidence="13" type="ORF">HMPREF0202_01426</name>
</gene>
<dbReference type="InterPro" id="IPR007860">
    <property type="entry name" value="DNA_mmatch_repair_MutS_con_dom"/>
</dbReference>
<dbReference type="Gene3D" id="3.40.1170.10">
    <property type="entry name" value="DNA repair protein MutS, domain I"/>
    <property type="match status" value="1"/>
</dbReference>
<dbReference type="InterPro" id="IPR027417">
    <property type="entry name" value="P-loop_NTPase"/>
</dbReference>
<evidence type="ECO:0000256" key="11">
    <source>
        <dbReference type="SAM" id="Coils"/>
    </source>
</evidence>
<dbReference type="Pfam" id="PF05188">
    <property type="entry name" value="MutS_II"/>
    <property type="match status" value="1"/>
</dbReference>
<reference evidence="13 14" key="1">
    <citation type="submission" date="2013-08" db="EMBL/GenBank/DDBJ databases">
        <authorList>
            <person name="Weinstock G."/>
            <person name="Sodergren E."/>
            <person name="Wylie T."/>
            <person name="Fulton L."/>
            <person name="Fulton R."/>
            <person name="Fronick C."/>
            <person name="O'Laughlin M."/>
            <person name="Godfrey J."/>
            <person name="Miner T."/>
            <person name="Herter B."/>
            <person name="Appelbaum E."/>
            <person name="Cordes M."/>
            <person name="Lek S."/>
            <person name="Wollam A."/>
            <person name="Pepin K.H."/>
            <person name="Palsikar V.B."/>
            <person name="Mitreva M."/>
            <person name="Wilson R.K."/>
        </authorList>
    </citation>
    <scope>NUCLEOTIDE SEQUENCE [LARGE SCALE GENOMIC DNA]</scope>
    <source>
        <strain evidence="13 14">ATCC BAA-474</strain>
    </source>
</reference>
<feature type="domain" description="DNA mismatch repair proteins mutS family" evidence="12">
    <location>
        <begin position="682"/>
        <end position="698"/>
    </location>
</feature>
<evidence type="ECO:0000256" key="8">
    <source>
        <dbReference type="ARBA" id="ARBA00024647"/>
    </source>
</evidence>
<feature type="binding site" evidence="9">
    <location>
        <begin position="608"/>
        <end position="615"/>
    </location>
    <ligand>
        <name>ATP</name>
        <dbReference type="ChEBI" id="CHEBI:30616"/>
    </ligand>
</feature>
<dbReference type="Pfam" id="PF01624">
    <property type="entry name" value="MutS_I"/>
    <property type="match status" value="1"/>
</dbReference>
<dbReference type="GO" id="GO:0140664">
    <property type="term" value="F:ATP-dependent DNA damage sensor activity"/>
    <property type="evidence" value="ECO:0007669"/>
    <property type="project" value="InterPro"/>
</dbReference>
<dbReference type="GO" id="GO:0005524">
    <property type="term" value="F:ATP binding"/>
    <property type="evidence" value="ECO:0007669"/>
    <property type="project" value="UniProtKB-UniRule"/>
</dbReference>
<evidence type="ECO:0000256" key="7">
    <source>
        <dbReference type="ARBA" id="ARBA00023204"/>
    </source>
</evidence>
<evidence type="ECO:0000256" key="1">
    <source>
        <dbReference type="ARBA" id="ARBA00006271"/>
    </source>
</evidence>
<keyword evidence="14" id="KW-1185">Reference proteome</keyword>
<dbReference type="InterPro" id="IPR007695">
    <property type="entry name" value="DNA_mismatch_repair_MutS-lik_N"/>
</dbReference>
<evidence type="ECO:0000256" key="5">
    <source>
        <dbReference type="ARBA" id="ARBA00022840"/>
    </source>
</evidence>
<dbReference type="SMART" id="SM00534">
    <property type="entry name" value="MUTSac"/>
    <property type="match status" value="1"/>
</dbReference>
<dbReference type="eggNOG" id="COG0249">
    <property type="taxonomic scope" value="Bacteria"/>
</dbReference>
<dbReference type="InterPro" id="IPR017261">
    <property type="entry name" value="DNA_mismatch_repair_MutS/MSH"/>
</dbReference>
<sequence length="867" mass="99179">MSQYKEIKKENQDNILFFRLGDFYEMFFEDAVIASRELGLTLTSRNKEKGIEVPLAGIPYHSSAGYIGKLVAKGYKVAICEQVEDPKATKGIVKREVVRVITPGTIIDTEYLDEKSNNYLMGIVVKKETIGLTYIDITTGEFVASEKKKTEDYVYKILGEINKISPREVLIDENSYTDLEKELKQFAQLNKINISSYLKVKKSEEFLKKYFKVISLDSFGLNNKVGAIEAAAMVLEYVLELQKGNEIPVDKIIYTGSENIMELNLTTQRNLDVVASNRENGVLGTLQWILDSCRSSMGSRLLKHFLKNPSTSKEIILERQKDIEFFYKGVLLREEVREKLKDIYDIERIIGKLVLGNENARDLVALKKSILNSLEIYKILKGNPIFEIALDELVEIYNLIESSIKEEVPFSIREGGMIKDGYNAELDELHNISNNGKDTILEIENRERERTGIKGLKIKYNKVFGYFIEVTKANIHLVPADYIRKQTLANAERYIVEDLKIYEEKVLNAKDKIENLEYHLFKEISEKIKNFRTILHELAYKLSYLDVVTNFAHIATKNSYIKPEITTEGDIEIIGGRHPIVEQLVGRENFVKNSIVLNNDKNLIILTGPNMSGKSTYMKQVALILIMAHMGCYVPAEYAKIGIVDKIFTRIGASDDLVTGQSTFMLEMSEVANIVNSSTKNSFIILDEIGRGTSTFDGISIATAITEYIHDNIQAKTIFATHYHELTQLESKLNKSANFRIEVKEDEKEILFLREIVKGGADKSYGIEVARLAGLPREILDRAKEMLRVLETRKMIIERKVKKEQLILFGEFEPEIKEEPIKKEEENIIQLENEEKIVLRLLREAELDKMTPLDAFLKLNELKRILN</sequence>
<evidence type="ECO:0000256" key="3">
    <source>
        <dbReference type="ARBA" id="ARBA00022741"/>
    </source>
</evidence>
<dbReference type="InterPro" id="IPR000432">
    <property type="entry name" value="DNA_mismatch_repair_MutS_C"/>
</dbReference>
<dbReference type="SUPFAM" id="SSF55271">
    <property type="entry name" value="DNA repair protein MutS, domain I"/>
    <property type="match status" value="1"/>
</dbReference>
<evidence type="ECO:0000313" key="13">
    <source>
        <dbReference type="EMBL" id="ERT68618.1"/>
    </source>
</evidence>
<dbReference type="GO" id="GO:0030983">
    <property type="term" value="F:mismatched DNA binding"/>
    <property type="evidence" value="ECO:0007669"/>
    <property type="project" value="InterPro"/>
</dbReference>
<dbReference type="HAMAP" id="MF_00096">
    <property type="entry name" value="MutS"/>
    <property type="match status" value="1"/>
</dbReference>
<dbReference type="EMBL" id="AXZF01000054">
    <property type="protein sequence ID" value="ERT68618.1"/>
    <property type="molecule type" value="Genomic_DNA"/>
</dbReference>
<dbReference type="InterPro" id="IPR007696">
    <property type="entry name" value="DNA_mismatch_repair_MutS_core"/>
</dbReference>
<name>U7VCV0_9FUSO</name>
<dbReference type="SUPFAM" id="SSF53150">
    <property type="entry name" value="DNA repair protein MutS, domain II"/>
    <property type="match status" value="1"/>
</dbReference>
<dbReference type="InterPro" id="IPR005748">
    <property type="entry name" value="DNA_mismatch_repair_MutS"/>
</dbReference>
<dbReference type="SMART" id="SM00533">
    <property type="entry name" value="MUTSd"/>
    <property type="match status" value="1"/>
</dbReference>
<dbReference type="SUPFAM" id="SSF52540">
    <property type="entry name" value="P-loop containing nucleoside triphosphate hydrolases"/>
    <property type="match status" value="1"/>
</dbReference>
<dbReference type="PROSITE" id="PS00486">
    <property type="entry name" value="DNA_MISMATCH_REPAIR_2"/>
    <property type="match status" value="1"/>
</dbReference>
<evidence type="ECO:0000256" key="4">
    <source>
        <dbReference type="ARBA" id="ARBA00022763"/>
    </source>
</evidence>